<dbReference type="GO" id="GO:0016651">
    <property type="term" value="F:oxidoreductase activity, acting on NAD(P)H"/>
    <property type="evidence" value="ECO:0007669"/>
    <property type="project" value="TreeGrafter"/>
</dbReference>
<organism evidence="4 5">
    <name type="scientific">Cupriavidus necator</name>
    <name type="common">Alcaligenes eutrophus</name>
    <name type="synonym">Ralstonia eutropha</name>
    <dbReference type="NCBI Taxonomy" id="106590"/>
    <lineage>
        <taxon>Bacteria</taxon>
        <taxon>Pseudomonadati</taxon>
        <taxon>Pseudomonadota</taxon>
        <taxon>Betaproteobacteria</taxon>
        <taxon>Burkholderiales</taxon>
        <taxon>Burkholderiaceae</taxon>
        <taxon>Cupriavidus</taxon>
    </lineage>
</organism>
<dbReference type="Gene3D" id="3.40.50.720">
    <property type="entry name" value="NAD(P)-binding Rossmann-like Domain"/>
    <property type="match status" value="1"/>
</dbReference>
<dbReference type="InterPro" id="IPR013149">
    <property type="entry name" value="ADH-like_C"/>
</dbReference>
<dbReference type="PANTHER" id="PTHR48106:SF18">
    <property type="entry name" value="QUINONE OXIDOREDUCTASE PIG3"/>
    <property type="match status" value="1"/>
</dbReference>
<reference evidence="5" key="1">
    <citation type="submission" date="2017-02" db="EMBL/GenBank/DDBJ databases">
        <title>Complete genome sequence of Cupriavidus necator strain NH9, a 3-chlorobenzoate degrader.</title>
        <authorList>
            <person name="Moriuchi R."/>
            <person name="Dohra H."/>
            <person name="Ogawa N."/>
        </authorList>
    </citation>
    <scope>NUCLEOTIDE SEQUENCE [LARGE SCALE GENOMIC DNA]</scope>
    <source>
        <strain evidence="5">NH9</strain>
    </source>
</reference>
<dbReference type="KEGG" id="cuh:BJN34_08470"/>
<proteinExistence type="predicted"/>
<gene>
    <name evidence="4" type="ORF">BJN34_08470</name>
</gene>
<keyword evidence="2" id="KW-0560">Oxidoreductase</keyword>
<accession>A0A1U9UMH0</accession>
<evidence type="ECO:0000256" key="2">
    <source>
        <dbReference type="ARBA" id="ARBA00023002"/>
    </source>
</evidence>
<dbReference type="Pfam" id="PF08240">
    <property type="entry name" value="ADH_N"/>
    <property type="match status" value="1"/>
</dbReference>
<name>A0A1U9UMH0_CUPNE</name>
<keyword evidence="1" id="KW-0521">NADP</keyword>
<dbReference type="RefSeq" id="WP_078196230.1">
    <property type="nucleotide sequence ID" value="NZ_CP017757.2"/>
</dbReference>
<protein>
    <submittedName>
        <fullName evidence="4">Acryloyl-CoA reductase</fullName>
    </submittedName>
</protein>
<dbReference type="SMART" id="SM00829">
    <property type="entry name" value="PKS_ER"/>
    <property type="match status" value="1"/>
</dbReference>
<dbReference type="InterPro" id="IPR013154">
    <property type="entry name" value="ADH-like_N"/>
</dbReference>
<dbReference type="SUPFAM" id="SSF50129">
    <property type="entry name" value="GroES-like"/>
    <property type="match status" value="1"/>
</dbReference>
<dbReference type="Gene3D" id="3.90.180.10">
    <property type="entry name" value="Medium-chain alcohol dehydrogenases, catalytic domain"/>
    <property type="match status" value="1"/>
</dbReference>
<dbReference type="SUPFAM" id="SSF51735">
    <property type="entry name" value="NAD(P)-binding Rossmann-fold domains"/>
    <property type="match status" value="1"/>
</dbReference>
<feature type="domain" description="Enoyl reductase (ER)" evidence="3">
    <location>
        <begin position="12"/>
        <end position="320"/>
    </location>
</feature>
<dbReference type="GO" id="GO:0070402">
    <property type="term" value="F:NADPH binding"/>
    <property type="evidence" value="ECO:0007669"/>
    <property type="project" value="TreeGrafter"/>
</dbReference>
<dbReference type="Proteomes" id="UP000189627">
    <property type="component" value="Chromosome 1"/>
</dbReference>
<dbReference type="Pfam" id="PF00107">
    <property type="entry name" value="ADH_zinc_N"/>
    <property type="match status" value="1"/>
</dbReference>
<evidence type="ECO:0000259" key="3">
    <source>
        <dbReference type="SMART" id="SM00829"/>
    </source>
</evidence>
<dbReference type="AlphaFoldDB" id="A0A1U9UMH0"/>
<evidence type="ECO:0000313" key="4">
    <source>
        <dbReference type="EMBL" id="AQV93924.1"/>
    </source>
</evidence>
<dbReference type="InterPro" id="IPR002347">
    <property type="entry name" value="SDR_fam"/>
</dbReference>
<evidence type="ECO:0000256" key="1">
    <source>
        <dbReference type="ARBA" id="ARBA00022857"/>
    </source>
</evidence>
<evidence type="ECO:0000313" key="5">
    <source>
        <dbReference type="Proteomes" id="UP000189627"/>
    </source>
</evidence>
<dbReference type="InterPro" id="IPR036291">
    <property type="entry name" value="NAD(P)-bd_dom_sf"/>
</dbReference>
<dbReference type="InterPro" id="IPR020843">
    <property type="entry name" value="ER"/>
</dbReference>
<dbReference type="OrthoDB" id="4190732at2"/>
<dbReference type="PRINTS" id="PR00081">
    <property type="entry name" value="GDHRDH"/>
</dbReference>
<sequence>MKAVRIFPGAEGGTLKLVDVPTPVPAAGQILVRVRASGLNRGEINIVKRAREGHPLPAGVEFAGEVAAVGAEVSGWGAGDRVIGHGNGGQAEYVLADPLALIRVPGTLPWVQAAALPNVLITAHDALITNGQLKPGETVLVNAASSGIGLAAIQIARAMGAGMVIATSRSAAKVEQLRQLGIEHVIDISRQDQLEAVMKLTGNRGVDIVIDSVGGTVFETNLQCLAVKGRLVNIGRLGSSTAAINLELLWLRRLKLIGVTFRTRTEAERLACVQACANDLVPHLNAGRLSLPIDRSYPLEDIAQAHAYMETDQHIGKIVLTVDQASA</sequence>
<dbReference type="PANTHER" id="PTHR48106">
    <property type="entry name" value="QUINONE OXIDOREDUCTASE PIG3-RELATED"/>
    <property type="match status" value="1"/>
</dbReference>
<dbReference type="InterPro" id="IPR011032">
    <property type="entry name" value="GroES-like_sf"/>
</dbReference>
<dbReference type="EMBL" id="CP017757">
    <property type="protein sequence ID" value="AQV93924.1"/>
    <property type="molecule type" value="Genomic_DNA"/>
</dbReference>